<feature type="domain" description="DUF11" evidence="2">
    <location>
        <begin position="21"/>
        <end position="128"/>
    </location>
</feature>
<dbReference type="PANTHER" id="PTHR34819">
    <property type="entry name" value="LARGE CYSTEINE-RICH PERIPLASMIC PROTEIN OMCB"/>
    <property type="match status" value="1"/>
</dbReference>
<dbReference type="PANTHER" id="PTHR34819:SF5">
    <property type="entry name" value="CONSERVED REPEAT DOMAIN PROTEIN"/>
    <property type="match status" value="1"/>
</dbReference>
<dbReference type="Gene3D" id="2.60.40.10">
    <property type="entry name" value="Immunoglobulins"/>
    <property type="match status" value="1"/>
</dbReference>
<feature type="region of interest" description="Disordered" evidence="1">
    <location>
        <begin position="1"/>
        <end position="27"/>
    </location>
</feature>
<comment type="caution">
    <text evidence="3">The sequence shown here is derived from an EMBL/GenBank/DDBJ whole genome shotgun (WGS) entry which is preliminary data.</text>
</comment>
<dbReference type="InterPro" id="IPR047589">
    <property type="entry name" value="DUF11_rpt"/>
</dbReference>
<feature type="non-terminal residue" evidence="3">
    <location>
        <position position="1"/>
    </location>
</feature>
<keyword evidence="4" id="KW-1185">Reference proteome</keyword>
<sequence length="255" mass="27053">VTPTPTLSAEKSDYLTGDANNNGKPSPGDTLTYLVRITNKGQVAASNVVFNDDPSSFFTNITFRAGSVVTSQGTILKGNTAGDTTIQIAIGTLPPGASVNINFDVVVKNPVSPNLVKNQGTIQASNAPVTLTDDPDTPAPNDPTVTFIPPGDVPTAIQLLSFTARWQGQQVAVRWATAAEINTWGFHLFRSATQQRASATRITPAIILASGRNGGATYSWIDTPGSQATIYYYWLQEIEQDGTTHEYGPIVTPAS</sequence>
<dbReference type="InterPro" id="IPR001434">
    <property type="entry name" value="OmcB-like_DUF11"/>
</dbReference>
<reference evidence="3 4" key="1">
    <citation type="submission" date="2015-09" db="EMBL/GenBank/DDBJ databases">
        <title>Draft genome sequence of Kouleothrix aurantiaca JCM 19913.</title>
        <authorList>
            <person name="Hemp J."/>
        </authorList>
    </citation>
    <scope>NUCLEOTIDE SEQUENCE [LARGE SCALE GENOMIC DNA]</scope>
    <source>
        <strain evidence="3 4">COM-B</strain>
    </source>
</reference>
<evidence type="ECO:0000313" key="4">
    <source>
        <dbReference type="Proteomes" id="UP000050509"/>
    </source>
</evidence>
<dbReference type="Proteomes" id="UP000050509">
    <property type="component" value="Unassembled WGS sequence"/>
</dbReference>
<evidence type="ECO:0000313" key="3">
    <source>
        <dbReference type="EMBL" id="KPV52767.1"/>
    </source>
</evidence>
<evidence type="ECO:0000256" key="1">
    <source>
        <dbReference type="SAM" id="MobiDB-lite"/>
    </source>
</evidence>
<dbReference type="AlphaFoldDB" id="A0A0P9HDR2"/>
<name>A0A0P9HDR2_9CHLR</name>
<dbReference type="InterPro" id="IPR013783">
    <property type="entry name" value="Ig-like_fold"/>
</dbReference>
<gene>
    <name evidence="3" type="ORF">SE17_13545</name>
</gene>
<dbReference type="EMBL" id="LJCR01000439">
    <property type="protein sequence ID" value="KPV52767.1"/>
    <property type="molecule type" value="Genomic_DNA"/>
</dbReference>
<dbReference type="InterPro" id="IPR051172">
    <property type="entry name" value="Chlamydia_OmcB"/>
</dbReference>
<accession>A0A0P9HDR2</accession>
<dbReference type="Pfam" id="PF01345">
    <property type="entry name" value="DUF11"/>
    <property type="match status" value="1"/>
</dbReference>
<protein>
    <recommendedName>
        <fullName evidence="2">DUF11 domain-containing protein</fullName>
    </recommendedName>
</protein>
<dbReference type="NCBIfam" id="TIGR01451">
    <property type="entry name" value="B_ant_repeat"/>
    <property type="match status" value="1"/>
</dbReference>
<organism evidence="3 4">
    <name type="scientific">Kouleothrix aurantiaca</name>
    <dbReference type="NCBI Taxonomy" id="186479"/>
    <lineage>
        <taxon>Bacteria</taxon>
        <taxon>Bacillati</taxon>
        <taxon>Chloroflexota</taxon>
        <taxon>Chloroflexia</taxon>
        <taxon>Chloroflexales</taxon>
        <taxon>Roseiflexineae</taxon>
        <taxon>Roseiflexaceae</taxon>
        <taxon>Kouleothrix</taxon>
    </lineage>
</organism>
<proteinExistence type="predicted"/>
<evidence type="ECO:0000259" key="2">
    <source>
        <dbReference type="Pfam" id="PF01345"/>
    </source>
</evidence>